<reference evidence="7 8" key="1">
    <citation type="submission" date="2020-04" db="EMBL/GenBank/DDBJ databases">
        <title>MicrobeNet Type strains.</title>
        <authorList>
            <person name="Nicholson A.C."/>
        </authorList>
    </citation>
    <scope>NUCLEOTIDE SEQUENCE [LARGE SCALE GENOMIC DNA]</scope>
    <source>
        <strain evidence="7 8">ATCC BAA-277</strain>
    </source>
</reference>
<dbReference type="SUPFAM" id="SSF49303">
    <property type="entry name" value="beta-Galactosidase/glucuronidase domain"/>
    <property type="match status" value="1"/>
</dbReference>
<dbReference type="Proteomes" id="UP000579250">
    <property type="component" value="Unassembled WGS sequence"/>
</dbReference>
<dbReference type="InterPro" id="IPR036156">
    <property type="entry name" value="Beta-gal/glucu_dom_sf"/>
</dbReference>
<keyword evidence="8" id="KW-1185">Reference proteome</keyword>
<organism evidence="7 8">
    <name type="scientific">Actinomadura latina</name>
    <dbReference type="NCBI Taxonomy" id="163603"/>
    <lineage>
        <taxon>Bacteria</taxon>
        <taxon>Bacillati</taxon>
        <taxon>Actinomycetota</taxon>
        <taxon>Actinomycetes</taxon>
        <taxon>Streptosporangiales</taxon>
        <taxon>Thermomonosporaceae</taxon>
        <taxon>Actinomadura</taxon>
    </lineage>
</organism>
<dbReference type="PANTHER" id="PTHR42732:SF2">
    <property type="entry name" value="BETA-MANNOSIDASE"/>
    <property type="match status" value="1"/>
</dbReference>
<dbReference type="PANTHER" id="PTHR42732">
    <property type="entry name" value="BETA-GALACTOSIDASE"/>
    <property type="match status" value="1"/>
</dbReference>
<evidence type="ECO:0000259" key="4">
    <source>
        <dbReference type="Pfam" id="PF00703"/>
    </source>
</evidence>
<dbReference type="SUPFAM" id="SSF49785">
    <property type="entry name" value="Galactose-binding domain-like"/>
    <property type="match status" value="1"/>
</dbReference>
<dbReference type="GO" id="GO:0004553">
    <property type="term" value="F:hydrolase activity, hydrolyzing O-glycosyl compounds"/>
    <property type="evidence" value="ECO:0007669"/>
    <property type="project" value="InterPro"/>
</dbReference>
<proteinExistence type="inferred from homology"/>
<feature type="domain" description="Glycosyl hydrolases family 2 sugar binding" evidence="6">
    <location>
        <begin position="74"/>
        <end position="149"/>
    </location>
</feature>
<dbReference type="Pfam" id="PF02837">
    <property type="entry name" value="Glyco_hydro_2_N"/>
    <property type="match status" value="1"/>
</dbReference>
<keyword evidence="3" id="KW-0326">Glycosidase</keyword>
<sequence length="585" mass="65828">MTLLTRWGRALDPDAVLPEHPRPQLVRGSFLNLNGRWEYAFADEEPAEYDGEIVVPFSPESALSGVGRQLRPDETLWYRRSVRLPDGFRPEGHRVLLHFGAVDQTCRVAVNGREAGRHEGGYLPFGFDITDLLEDGTGTLVVEVRDPSDSGDRGWGKQKLKRGGIWYTAQSGIWQTVWIECVPEVHVERLTLVPHLDESCVEVTVHAGTGEPARIEIRAGDQAIAHAETPANEPVRIPIPDVRPWSPEDPFLYDITVELGTDRVESYVGMRSFGTGPDENGVLRLLLNGRPYFHAGVLDQGYWSDGMYTAPSDEALVHDIATMKQLGFTMLRKHIKVEPSRWYYHCDRLGILVWQDMVNGGGPYRPEVVTAPAVSPLRLNDTNHRRFGRADAASRERFREEMRATIEHLRNVVSIAVWVPFNEGWGQFDAADIAAEARALDPTRTIDHASGWHDQKAGDLRSLHVYFRRFRVPRRRDPRVLVLSEYGGYNLRVGGHAFNDEDFGYKRYDSRDRLGAAFARLHARQIVPAIPRGLSATVYTQLSDVEDELNGLLTYDREICKLPEGLVRAVNARLTIAGGPPPPTR</sequence>
<keyword evidence="2 7" id="KW-0378">Hydrolase</keyword>
<dbReference type="InterPro" id="IPR008979">
    <property type="entry name" value="Galactose-bd-like_sf"/>
</dbReference>
<dbReference type="SUPFAM" id="SSF51445">
    <property type="entry name" value="(Trans)glycosidases"/>
    <property type="match status" value="1"/>
</dbReference>
<dbReference type="EMBL" id="JAAXPI010000125">
    <property type="protein sequence ID" value="NKZ09134.1"/>
    <property type="molecule type" value="Genomic_DNA"/>
</dbReference>
<accession>A0A846ZE86</accession>
<dbReference type="InterPro" id="IPR006104">
    <property type="entry name" value="Glyco_hydro_2_N"/>
</dbReference>
<comment type="similarity">
    <text evidence="1">Belongs to the glycosyl hydrolase 2 family.</text>
</comment>
<dbReference type="InterPro" id="IPR013783">
    <property type="entry name" value="Ig-like_fold"/>
</dbReference>
<dbReference type="InterPro" id="IPR006103">
    <property type="entry name" value="Glyco_hydro_2_cat"/>
</dbReference>
<gene>
    <name evidence="7" type="ORF">HGB48_36160</name>
</gene>
<evidence type="ECO:0000256" key="3">
    <source>
        <dbReference type="ARBA" id="ARBA00023295"/>
    </source>
</evidence>
<dbReference type="Gene3D" id="2.60.120.260">
    <property type="entry name" value="Galactose-binding domain-like"/>
    <property type="match status" value="1"/>
</dbReference>
<evidence type="ECO:0000313" key="7">
    <source>
        <dbReference type="EMBL" id="NKZ09134.1"/>
    </source>
</evidence>
<evidence type="ECO:0000256" key="2">
    <source>
        <dbReference type="ARBA" id="ARBA00022801"/>
    </source>
</evidence>
<evidence type="ECO:0000256" key="1">
    <source>
        <dbReference type="ARBA" id="ARBA00007401"/>
    </source>
</evidence>
<feature type="domain" description="Glycoside hydrolase family 2 catalytic" evidence="5">
    <location>
        <begin position="285"/>
        <end position="460"/>
    </location>
</feature>
<evidence type="ECO:0000259" key="6">
    <source>
        <dbReference type="Pfam" id="PF02837"/>
    </source>
</evidence>
<dbReference type="Pfam" id="PF00703">
    <property type="entry name" value="Glyco_hydro_2"/>
    <property type="match status" value="1"/>
</dbReference>
<dbReference type="InterPro" id="IPR051913">
    <property type="entry name" value="GH2_Domain-Containing"/>
</dbReference>
<dbReference type="InterPro" id="IPR006102">
    <property type="entry name" value="Ig-like_GH2"/>
</dbReference>
<dbReference type="AlphaFoldDB" id="A0A846ZE86"/>
<dbReference type="InterPro" id="IPR017853">
    <property type="entry name" value="GH"/>
</dbReference>
<dbReference type="Gene3D" id="2.60.40.10">
    <property type="entry name" value="Immunoglobulins"/>
    <property type="match status" value="1"/>
</dbReference>
<name>A0A846ZE86_9ACTN</name>
<dbReference type="Pfam" id="PF02836">
    <property type="entry name" value="Glyco_hydro_2_C"/>
    <property type="match status" value="1"/>
</dbReference>
<evidence type="ECO:0000313" key="8">
    <source>
        <dbReference type="Proteomes" id="UP000579250"/>
    </source>
</evidence>
<protein>
    <submittedName>
        <fullName evidence="7">Glycoside hydrolase family 2</fullName>
    </submittedName>
</protein>
<dbReference type="GO" id="GO:0005975">
    <property type="term" value="P:carbohydrate metabolic process"/>
    <property type="evidence" value="ECO:0007669"/>
    <property type="project" value="InterPro"/>
</dbReference>
<evidence type="ECO:0000259" key="5">
    <source>
        <dbReference type="Pfam" id="PF02836"/>
    </source>
</evidence>
<dbReference type="Gene3D" id="3.20.20.80">
    <property type="entry name" value="Glycosidases"/>
    <property type="match status" value="1"/>
</dbReference>
<feature type="domain" description="Glycoside hydrolase family 2 immunoglobulin-like beta-sandwich" evidence="4">
    <location>
        <begin position="185"/>
        <end position="271"/>
    </location>
</feature>
<comment type="caution">
    <text evidence="7">The sequence shown here is derived from an EMBL/GenBank/DDBJ whole genome shotgun (WGS) entry which is preliminary data.</text>
</comment>
<dbReference type="RefSeq" id="WP_067636603.1">
    <property type="nucleotide sequence ID" value="NZ_JAAXPI010000125.1"/>
</dbReference>